<protein>
    <submittedName>
        <fullName evidence="2">Uncharacterized protein</fullName>
    </submittedName>
</protein>
<keyword evidence="3" id="KW-1185">Reference proteome</keyword>
<dbReference type="EMBL" id="LHQQ01000221">
    <property type="protein sequence ID" value="KOS39069.1"/>
    <property type="molecule type" value="Genomic_DNA"/>
</dbReference>
<evidence type="ECO:0000313" key="3">
    <source>
        <dbReference type="Proteomes" id="UP000037696"/>
    </source>
</evidence>
<keyword evidence="1" id="KW-0472">Membrane</keyword>
<dbReference type="OrthoDB" id="4317845at2759"/>
<reference evidence="2 3" key="1">
    <citation type="submission" date="2015-08" db="EMBL/GenBank/DDBJ databases">
        <title>Genome sequencing of Penicillium nordicum.</title>
        <authorList>
            <person name="Nguyen H.D."/>
            <person name="Seifert K.A."/>
        </authorList>
    </citation>
    <scope>NUCLEOTIDE SEQUENCE [LARGE SCALE GENOMIC DNA]</scope>
    <source>
        <strain evidence="2 3">DAOMC 185683</strain>
    </source>
</reference>
<name>A0A0M9WCA6_9EURO</name>
<sequence>MGNQVSTVDSSRVSKKARKCTKLRGMFNYPNGRNIPEEYSLTKPNQWVTVFFNWADHKYNDEELMDLVVARINARNGIISSEPVHHDVKWCLSLRVPTYWNPTDVSITATAKVVAQWHQSEMRYAGMKINRRYLFRGINPKRRKKRQLDLSHKPYDLRQQAPLVSHDKIRLPLLFLFLFSFSFFISPTLHFPSPLTRRFTMICPGKEGTPLPYTASPIKLLWSDLCLFVSKLWALPGILLPLDLAHTRELDELHPSLRNGATVLIHIFLVVYQLVFLLSLPIMVICMLPGLWILAYSTIAFTINYAIVMLMLNGFEQILVSQVPVVEQPGHERERWLYINGIAAG</sequence>
<dbReference type="AlphaFoldDB" id="A0A0M9WCA6"/>
<evidence type="ECO:0000313" key="2">
    <source>
        <dbReference type="EMBL" id="KOS39069.1"/>
    </source>
</evidence>
<dbReference type="Proteomes" id="UP000037696">
    <property type="component" value="Unassembled WGS sequence"/>
</dbReference>
<keyword evidence="1" id="KW-1133">Transmembrane helix</keyword>
<dbReference type="PANTHER" id="PTHR42044:SF1">
    <property type="entry name" value="DUF676 DOMAIN-CONTAINING PROTEIN"/>
    <property type="match status" value="1"/>
</dbReference>
<gene>
    <name evidence="2" type="ORF">ACN38_g10106</name>
</gene>
<organism evidence="2 3">
    <name type="scientific">Penicillium nordicum</name>
    <dbReference type="NCBI Taxonomy" id="229535"/>
    <lineage>
        <taxon>Eukaryota</taxon>
        <taxon>Fungi</taxon>
        <taxon>Dikarya</taxon>
        <taxon>Ascomycota</taxon>
        <taxon>Pezizomycotina</taxon>
        <taxon>Eurotiomycetes</taxon>
        <taxon>Eurotiomycetidae</taxon>
        <taxon>Eurotiales</taxon>
        <taxon>Aspergillaceae</taxon>
        <taxon>Penicillium</taxon>
    </lineage>
</organism>
<comment type="caution">
    <text evidence="2">The sequence shown here is derived from an EMBL/GenBank/DDBJ whole genome shotgun (WGS) entry which is preliminary data.</text>
</comment>
<keyword evidence="1" id="KW-0812">Transmembrane</keyword>
<feature type="transmembrane region" description="Helical" evidence="1">
    <location>
        <begin position="173"/>
        <end position="191"/>
    </location>
</feature>
<proteinExistence type="predicted"/>
<feature type="transmembrane region" description="Helical" evidence="1">
    <location>
        <begin position="263"/>
        <end position="285"/>
    </location>
</feature>
<evidence type="ECO:0000256" key="1">
    <source>
        <dbReference type="SAM" id="Phobius"/>
    </source>
</evidence>
<dbReference type="STRING" id="229535.A0A0M9WCA6"/>
<feature type="transmembrane region" description="Helical" evidence="1">
    <location>
        <begin position="220"/>
        <end position="242"/>
    </location>
</feature>
<feature type="transmembrane region" description="Helical" evidence="1">
    <location>
        <begin position="291"/>
        <end position="312"/>
    </location>
</feature>
<accession>A0A0M9WCA6</accession>
<dbReference type="PANTHER" id="PTHR42044">
    <property type="entry name" value="DUF676 DOMAIN-CONTAINING PROTEIN-RELATED"/>
    <property type="match status" value="1"/>
</dbReference>